<keyword evidence="4" id="KW-0238">DNA-binding</keyword>
<dbReference type="NCBIfam" id="NF009191">
    <property type="entry name" value="PRK12539.1"/>
    <property type="match status" value="1"/>
</dbReference>
<dbReference type="GO" id="GO:0016987">
    <property type="term" value="F:sigma factor activity"/>
    <property type="evidence" value="ECO:0007669"/>
    <property type="project" value="UniProtKB-KW"/>
</dbReference>
<dbReference type="PATRIC" id="fig|251707.3.peg.889"/>
<evidence type="ECO:0000256" key="1">
    <source>
        <dbReference type="ARBA" id="ARBA00010641"/>
    </source>
</evidence>
<name>A0A0P9YAI4_9PSED</name>
<dbReference type="SUPFAM" id="SSF88946">
    <property type="entry name" value="Sigma2 domain of RNA polymerase sigma factors"/>
    <property type="match status" value="1"/>
</dbReference>
<dbReference type="Gene3D" id="1.10.1740.10">
    <property type="match status" value="1"/>
</dbReference>
<dbReference type="NCBIfam" id="TIGR02937">
    <property type="entry name" value="sigma70-ECF"/>
    <property type="match status" value="1"/>
</dbReference>
<feature type="domain" description="RNA polymerase sigma factor 70 region 4 type 2" evidence="7">
    <location>
        <begin position="130"/>
        <end position="182"/>
    </location>
</feature>
<evidence type="ECO:0000259" key="6">
    <source>
        <dbReference type="Pfam" id="PF04542"/>
    </source>
</evidence>
<dbReference type="AlphaFoldDB" id="A0A0P9YAI4"/>
<comment type="similarity">
    <text evidence="1">Belongs to the sigma-70 factor family. ECF subfamily.</text>
</comment>
<dbReference type="Proteomes" id="UP000050562">
    <property type="component" value="Unassembled WGS sequence"/>
</dbReference>
<dbReference type="Gene3D" id="1.10.10.10">
    <property type="entry name" value="Winged helix-like DNA-binding domain superfamily/Winged helix DNA-binding domain"/>
    <property type="match status" value="1"/>
</dbReference>
<dbReference type="Pfam" id="PF08281">
    <property type="entry name" value="Sigma70_r4_2"/>
    <property type="match status" value="1"/>
</dbReference>
<evidence type="ECO:0000256" key="4">
    <source>
        <dbReference type="ARBA" id="ARBA00023125"/>
    </source>
</evidence>
<sequence length="190" mass="21535">MDRTTHDKMLKDREVHLQALLLAGLKGDETAYRSFLSELSNHLRGFLRARLQRQPEQIEDVLQEVLLAVHNGRQTYQTDQPLTAWVFAIARYKVSDFFRQRSRGDGLNDSLDDAVELFAEPHLEPAQASRDLDKLLNELPDRQRLPIRHVKLEGLSVTDTARITGFSESAVKVGIHRGLKALAAMIGGKR</sequence>
<dbReference type="InterPro" id="IPR013249">
    <property type="entry name" value="RNA_pol_sigma70_r4_t2"/>
</dbReference>
<proteinExistence type="inferred from homology"/>
<dbReference type="CDD" id="cd06171">
    <property type="entry name" value="Sigma70_r4"/>
    <property type="match status" value="1"/>
</dbReference>
<dbReference type="InterPro" id="IPR014284">
    <property type="entry name" value="RNA_pol_sigma-70_dom"/>
</dbReference>
<feature type="domain" description="RNA polymerase sigma-70 region 2" evidence="6">
    <location>
        <begin position="39"/>
        <end position="103"/>
    </location>
</feature>
<dbReference type="GO" id="GO:0006352">
    <property type="term" value="P:DNA-templated transcription initiation"/>
    <property type="evidence" value="ECO:0007669"/>
    <property type="project" value="InterPro"/>
</dbReference>
<dbReference type="PANTHER" id="PTHR43133:SF58">
    <property type="entry name" value="ECF RNA POLYMERASE SIGMA FACTOR SIGD"/>
    <property type="match status" value="1"/>
</dbReference>
<dbReference type="InterPro" id="IPR007627">
    <property type="entry name" value="RNA_pol_sigma70_r2"/>
</dbReference>
<dbReference type="SUPFAM" id="SSF88659">
    <property type="entry name" value="Sigma3 and sigma4 domains of RNA polymerase sigma factors"/>
    <property type="match status" value="1"/>
</dbReference>
<gene>
    <name evidence="8" type="ORF">ALO52_00659</name>
</gene>
<dbReference type="InterPro" id="IPR013324">
    <property type="entry name" value="RNA_pol_sigma_r3/r4-like"/>
</dbReference>
<dbReference type="InterPro" id="IPR036388">
    <property type="entry name" value="WH-like_DNA-bd_sf"/>
</dbReference>
<dbReference type="EMBL" id="LJRC01000264">
    <property type="protein sequence ID" value="KPY31043.1"/>
    <property type="molecule type" value="Genomic_DNA"/>
</dbReference>
<reference evidence="8 9" key="1">
    <citation type="submission" date="2015-09" db="EMBL/GenBank/DDBJ databases">
        <title>Genome announcement of multiple Pseudomonas syringae strains.</title>
        <authorList>
            <person name="Thakur S."/>
            <person name="Wang P.W."/>
            <person name="Gong Y."/>
            <person name="Weir B.S."/>
            <person name="Guttman D.S."/>
        </authorList>
    </citation>
    <scope>NUCLEOTIDE SEQUENCE [LARGE SCALE GENOMIC DNA]</scope>
    <source>
        <strain evidence="8 9">ICMP3956</strain>
    </source>
</reference>
<dbReference type="InterPro" id="IPR039425">
    <property type="entry name" value="RNA_pol_sigma-70-like"/>
</dbReference>
<evidence type="ECO:0000313" key="9">
    <source>
        <dbReference type="Proteomes" id="UP000050562"/>
    </source>
</evidence>
<evidence type="ECO:0000313" key="8">
    <source>
        <dbReference type="EMBL" id="KPY31043.1"/>
    </source>
</evidence>
<evidence type="ECO:0000256" key="3">
    <source>
        <dbReference type="ARBA" id="ARBA00023082"/>
    </source>
</evidence>
<evidence type="ECO:0000259" key="7">
    <source>
        <dbReference type="Pfam" id="PF08281"/>
    </source>
</evidence>
<dbReference type="InterPro" id="IPR013325">
    <property type="entry name" value="RNA_pol_sigma_r2"/>
</dbReference>
<dbReference type="PANTHER" id="PTHR43133">
    <property type="entry name" value="RNA POLYMERASE ECF-TYPE SIGMA FACTO"/>
    <property type="match status" value="1"/>
</dbReference>
<dbReference type="GO" id="GO:0003677">
    <property type="term" value="F:DNA binding"/>
    <property type="evidence" value="ECO:0007669"/>
    <property type="project" value="UniProtKB-KW"/>
</dbReference>
<organism evidence="8 9">
    <name type="scientific">Pseudomonas syringae pv. primulae</name>
    <dbReference type="NCBI Taxonomy" id="251707"/>
    <lineage>
        <taxon>Bacteria</taxon>
        <taxon>Pseudomonadati</taxon>
        <taxon>Pseudomonadota</taxon>
        <taxon>Gammaproteobacteria</taxon>
        <taxon>Pseudomonadales</taxon>
        <taxon>Pseudomonadaceae</taxon>
        <taxon>Pseudomonas</taxon>
    </lineage>
</organism>
<dbReference type="Pfam" id="PF04542">
    <property type="entry name" value="Sigma70_r2"/>
    <property type="match status" value="1"/>
</dbReference>
<accession>A0A0P9YAI4</accession>
<dbReference type="RefSeq" id="WP_057410875.1">
    <property type="nucleotide sequence ID" value="NZ_LJRC01000264.1"/>
</dbReference>
<dbReference type="NCBIfam" id="NF009188">
    <property type="entry name" value="PRK12536.1"/>
    <property type="match status" value="1"/>
</dbReference>
<comment type="caution">
    <text evidence="8">The sequence shown here is derived from an EMBL/GenBank/DDBJ whole genome shotgun (WGS) entry which is preliminary data.</text>
</comment>
<evidence type="ECO:0000256" key="5">
    <source>
        <dbReference type="ARBA" id="ARBA00023163"/>
    </source>
</evidence>
<evidence type="ECO:0000256" key="2">
    <source>
        <dbReference type="ARBA" id="ARBA00023015"/>
    </source>
</evidence>
<protein>
    <submittedName>
        <fullName evidence="8">RNA polymerase sigma factor</fullName>
    </submittedName>
</protein>
<keyword evidence="3" id="KW-0731">Sigma factor</keyword>
<keyword evidence="5" id="KW-0804">Transcription</keyword>
<keyword evidence="2" id="KW-0805">Transcription regulation</keyword>